<dbReference type="InterPro" id="IPR029063">
    <property type="entry name" value="SAM-dependent_MTases_sf"/>
</dbReference>
<evidence type="ECO:0008006" key="3">
    <source>
        <dbReference type="Google" id="ProtNLM"/>
    </source>
</evidence>
<dbReference type="Pfam" id="PF06962">
    <property type="entry name" value="rRNA_methylase"/>
    <property type="match status" value="1"/>
</dbReference>
<proteinExistence type="predicted"/>
<protein>
    <recommendedName>
        <fullName evidence="3">rRNA methylase</fullName>
    </recommendedName>
</protein>
<dbReference type="RefSeq" id="WP_286292014.1">
    <property type="nucleotide sequence ID" value="NZ_AP024718.1"/>
</dbReference>
<reference evidence="2" key="1">
    <citation type="journal article" date="2024" name="Int. J. Syst. Evol. Microbiol.">
        <title>Methylomarinovum tepidoasis sp. nov., a moderately thermophilic methanotroph of the family Methylothermaceae isolated from a deep-sea hydrothermal field.</title>
        <authorList>
            <person name="Hirayama H."/>
            <person name="Takaki Y."/>
            <person name="Abe M."/>
            <person name="Miyazaki M."/>
            <person name="Uematsu K."/>
            <person name="Matsui Y."/>
            <person name="Takai K."/>
        </authorList>
    </citation>
    <scope>NUCLEOTIDE SEQUENCE [LARGE SCALE GENOMIC DNA]</scope>
    <source>
        <strain evidence="2">IN45</strain>
    </source>
</reference>
<name>A0AAU9C0K7_9GAMM</name>
<dbReference type="Gene3D" id="3.40.50.150">
    <property type="entry name" value="Vaccinia Virus protein VP39"/>
    <property type="match status" value="1"/>
</dbReference>
<dbReference type="InterPro" id="IPR010719">
    <property type="entry name" value="MnmM_MeTrfase"/>
</dbReference>
<dbReference type="PANTHER" id="PTHR35276:SF1">
    <property type="entry name" value="TRNA (MNM(5)S(2)U34)-METHYLTRANSFERASE, CHLOROPLASTIC"/>
    <property type="match status" value="1"/>
</dbReference>
<sequence length="188" mass="21117">MHVCLTDLAQHAIAARLHPGDTAIDATAGNGHDTLFLARRVGENGRVLAFDVQPRALRQARERLRQAGLTARVTWHCLGHEHMDQTVPEDWRPRLRAVMFNLGYLPRGDKRLITTAATTTAALEKALALLAPGGRISLIAYTGHPGGRQECEAVRDWLYRQPADLLSWRTVIPQGRRRPPWLFLIDKR</sequence>
<dbReference type="KEGG" id="meiy:MIN45_P1988"/>
<dbReference type="PANTHER" id="PTHR35276">
    <property type="entry name" value="S-ADENOSYL-L-METHIONINE-DEPENDENT METHYLTRANSFERASES SUPERFAMILY PROTEIN"/>
    <property type="match status" value="1"/>
</dbReference>
<dbReference type="EMBL" id="AP024718">
    <property type="protein sequence ID" value="BCX89615.1"/>
    <property type="molecule type" value="Genomic_DNA"/>
</dbReference>
<gene>
    <name evidence="1" type="ORF">MIN45_P1988</name>
</gene>
<dbReference type="Proteomes" id="UP001321450">
    <property type="component" value="Chromosome"/>
</dbReference>
<evidence type="ECO:0000313" key="1">
    <source>
        <dbReference type="EMBL" id="BCX89615.1"/>
    </source>
</evidence>
<dbReference type="AlphaFoldDB" id="A0AAU9C0K7"/>
<keyword evidence="2" id="KW-1185">Reference proteome</keyword>
<dbReference type="SUPFAM" id="SSF53335">
    <property type="entry name" value="S-adenosyl-L-methionine-dependent methyltransferases"/>
    <property type="match status" value="1"/>
</dbReference>
<evidence type="ECO:0000313" key="2">
    <source>
        <dbReference type="Proteomes" id="UP001321450"/>
    </source>
</evidence>
<accession>A0AAU9C0K7</accession>
<organism evidence="1 2">
    <name type="scientific">Methylomarinovum tepidoasis</name>
    <dbReference type="NCBI Taxonomy" id="2840183"/>
    <lineage>
        <taxon>Bacteria</taxon>
        <taxon>Pseudomonadati</taxon>
        <taxon>Pseudomonadota</taxon>
        <taxon>Gammaproteobacteria</taxon>
        <taxon>Methylococcales</taxon>
        <taxon>Methylothermaceae</taxon>
        <taxon>Methylomarinovum</taxon>
    </lineage>
</organism>